<reference evidence="2 3" key="1">
    <citation type="submission" date="2020-03" db="EMBL/GenBank/DDBJ databases">
        <title>Spirochaetal bacteria isolated from arthropods constitute a novel genus Entomospira genus novum within the order Spirochaetales.</title>
        <authorList>
            <person name="Grana-Miraglia L."/>
            <person name="Sikutova S."/>
            <person name="Fingerle V."/>
            <person name="Sing A."/>
            <person name="Castillo-Ramirez S."/>
            <person name="Margos G."/>
            <person name="Rudolf I."/>
        </authorList>
    </citation>
    <scope>NUCLEOTIDE SEQUENCE [LARGE SCALE GENOMIC DNA]</scope>
    <source>
        <strain evidence="2 3">BR193</strain>
    </source>
</reference>
<accession>A0A968KTC7</accession>
<dbReference type="EMBL" id="JAATLJ010000002">
    <property type="protein sequence ID" value="NIZ41297.1"/>
    <property type="molecule type" value="Genomic_DNA"/>
</dbReference>
<gene>
    <name evidence="2" type="ORF">HCT14_07245</name>
</gene>
<dbReference type="RefSeq" id="WP_167700915.1">
    <property type="nucleotide sequence ID" value="NZ_CP118175.1"/>
</dbReference>
<evidence type="ECO:0000313" key="3">
    <source>
        <dbReference type="Proteomes" id="UP000711995"/>
    </source>
</evidence>
<name>A0A968KTC7_9SPIO</name>
<proteinExistence type="predicted"/>
<keyword evidence="3" id="KW-1185">Reference proteome</keyword>
<comment type="caution">
    <text evidence="2">The sequence shown here is derived from an EMBL/GenBank/DDBJ whole genome shotgun (WGS) entry which is preliminary data.</text>
</comment>
<sequence length="442" mass="51135">MSQFQHIPQRYQKNSIEQRLSMIGLIFGIIFFSNQYAAEMRSHEILAKINRVVTDVLANSDKSPSSHNSMIEFSESIRPTPQWIARASNDLYHILGQYDTFQTDYALITFHRITREDDPNAPKDRYLVSIDLSVKNTRSVDPRGSHYGAITLGNLPIWLEHSSDDKPHLTAESSKHLREAVFPGRMKRATIIISIEKGQHEYYLRFEADKSMFQLEDDATERRYWQESQKQSYLRFLIHSEAITDINRNIETPRVILSSKEATIIDPWQESHIYEIQKPETSVLIGQTKMTFHKIYRMKASPPLNAAYNNASTYVLLSFDMSVKNMNQHSMASQDIHDLNGSLRLGLTAFNVKNASGTSGDINRVGSEHQTISNQDLNKLMQPLNPGRNTRFKLIFTVERDTGYYLLFMPDPLMFQDRSIQEFYQNRPEPIIFFISNSFFLS</sequence>
<dbReference type="AlphaFoldDB" id="A0A968KTC7"/>
<organism evidence="2 3">
    <name type="scientific">Entomospira entomophila</name>
    <dbReference type="NCBI Taxonomy" id="2719988"/>
    <lineage>
        <taxon>Bacteria</taxon>
        <taxon>Pseudomonadati</taxon>
        <taxon>Spirochaetota</taxon>
        <taxon>Spirochaetia</taxon>
        <taxon>Spirochaetales</taxon>
        <taxon>Spirochaetaceae</taxon>
        <taxon>Entomospira</taxon>
    </lineage>
</organism>
<evidence type="ECO:0000256" key="1">
    <source>
        <dbReference type="SAM" id="Phobius"/>
    </source>
</evidence>
<keyword evidence="1" id="KW-1133">Transmembrane helix</keyword>
<dbReference type="Proteomes" id="UP000711995">
    <property type="component" value="Unassembled WGS sequence"/>
</dbReference>
<evidence type="ECO:0000313" key="2">
    <source>
        <dbReference type="EMBL" id="NIZ41297.1"/>
    </source>
</evidence>
<keyword evidence="1" id="KW-0812">Transmembrane</keyword>
<keyword evidence="1" id="KW-0472">Membrane</keyword>
<feature type="transmembrane region" description="Helical" evidence="1">
    <location>
        <begin position="20"/>
        <end position="38"/>
    </location>
</feature>
<protein>
    <submittedName>
        <fullName evidence="2">Uncharacterized protein</fullName>
    </submittedName>
</protein>